<dbReference type="GO" id="GO:0032979">
    <property type="term" value="P:protein insertion into mitochondrial inner membrane from matrix"/>
    <property type="evidence" value="ECO:0007669"/>
    <property type="project" value="TreeGrafter"/>
</dbReference>
<evidence type="ECO:0000256" key="3">
    <source>
        <dbReference type="ARBA" id="ARBA00022989"/>
    </source>
</evidence>
<keyword evidence="3" id="KW-1133">Transmembrane helix</keyword>
<keyword evidence="2" id="KW-0812">Transmembrane</keyword>
<dbReference type="GO" id="GO:0005743">
    <property type="term" value="C:mitochondrial inner membrane"/>
    <property type="evidence" value="ECO:0007669"/>
    <property type="project" value="TreeGrafter"/>
</dbReference>
<accession>A0A7R9IEN7</accession>
<reference evidence="5" key="1">
    <citation type="submission" date="2020-11" db="EMBL/GenBank/DDBJ databases">
        <authorList>
            <person name="Tran Van P."/>
        </authorList>
    </citation>
    <scope>NUCLEOTIDE SEQUENCE</scope>
</reference>
<evidence type="ECO:0008006" key="6">
    <source>
        <dbReference type="Google" id="ProtNLM"/>
    </source>
</evidence>
<dbReference type="InterPro" id="IPR001708">
    <property type="entry name" value="YidC/ALB3/OXA1/COX18"/>
</dbReference>
<protein>
    <recommendedName>
        <fullName evidence="6">Mitochondrial inner membrane protein COX18</fullName>
    </recommendedName>
</protein>
<dbReference type="GO" id="GO:0032977">
    <property type="term" value="F:membrane insertase activity"/>
    <property type="evidence" value="ECO:0007669"/>
    <property type="project" value="InterPro"/>
</dbReference>
<dbReference type="AlphaFoldDB" id="A0A7R9IEN7"/>
<proteinExistence type="predicted"/>
<evidence type="ECO:0000256" key="2">
    <source>
        <dbReference type="ARBA" id="ARBA00022692"/>
    </source>
</evidence>
<keyword evidence="4" id="KW-0472">Membrane</keyword>
<sequence length="244" mass="27367">MSSGRGSGTGGQGGLSPLVFISEGWVYLKPPNIAQNYILAKVENLTLEMPELAKELKRETFYAIKKFNWTEKQAAAAYNRTIKKLWNELIIRDNCHPFKGSLLIWVQIPMWVIFSTTIRNLVYMLPDRDMASKIISLELSVGGALWFPNLTVPDASLILPVTMGLVNLAIVEVQTLSRSKKPTKLQRYATNLFRGLSVAMIPIAAGVPSTRQVSWINHTNTYFPRSGPELQEFHFGVEQNLDSV</sequence>
<dbReference type="PANTHER" id="PTHR12428:SF65">
    <property type="entry name" value="CYTOCHROME C OXIDASE ASSEMBLY PROTEIN COX18, MITOCHONDRIAL"/>
    <property type="match status" value="1"/>
</dbReference>
<evidence type="ECO:0000256" key="4">
    <source>
        <dbReference type="ARBA" id="ARBA00023136"/>
    </source>
</evidence>
<dbReference type="EMBL" id="OE001528">
    <property type="protein sequence ID" value="CAD7457009.1"/>
    <property type="molecule type" value="Genomic_DNA"/>
</dbReference>
<dbReference type="PANTHER" id="PTHR12428">
    <property type="entry name" value="OXA1"/>
    <property type="match status" value="1"/>
</dbReference>
<evidence type="ECO:0000313" key="5">
    <source>
        <dbReference type="EMBL" id="CAD7457009.1"/>
    </source>
</evidence>
<name>A0A7R9IEN7_9NEOP</name>
<evidence type="ECO:0000256" key="1">
    <source>
        <dbReference type="ARBA" id="ARBA00004141"/>
    </source>
</evidence>
<organism evidence="5">
    <name type="scientific">Timema tahoe</name>
    <dbReference type="NCBI Taxonomy" id="61484"/>
    <lineage>
        <taxon>Eukaryota</taxon>
        <taxon>Metazoa</taxon>
        <taxon>Ecdysozoa</taxon>
        <taxon>Arthropoda</taxon>
        <taxon>Hexapoda</taxon>
        <taxon>Insecta</taxon>
        <taxon>Pterygota</taxon>
        <taxon>Neoptera</taxon>
        <taxon>Polyneoptera</taxon>
        <taxon>Phasmatodea</taxon>
        <taxon>Timematodea</taxon>
        <taxon>Timematoidea</taxon>
        <taxon>Timematidae</taxon>
        <taxon>Timema</taxon>
    </lineage>
</organism>
<dbReference type="CDD" id="cd20069">
    <property type="entry name" value="5TM_Oxa1-like"/>
    <property type="match status" value="1"/>
</dbReference>
<comment type="subcellular location">
    <subcellularLocation>
        <location evidence="1">Membrane</location>
        <topology evidence="1">Multi-pass membrane protein</topology>
    </subcellularLocation>
</comment>
<dbReference type="GO" id="GO:0033617">
    <property type="term" value="P:mitochondrial respiratory chain complex IV assembly"/>
    <property type="evidence" value="ECO:0007669"/>
    <property type="project" value="TreeGrafter"/>
</dbReference>
<gene>
    <name evidence="5" type="ORF">TTEB3V08_LOCUS5020</name>
</gene>